<comment type="caution">
    <text evidence="1">Lacks conserved residue(s) required for the propagation of feature annotation.</text>
</comment>
<protein>
    <submittedName>
        <fullName evidence="3">Acylphosphatase</fullName>
    </submittedName>
</protein>
<organism evidence="3 4">
    <name type="scientific">Methanocaldococcus jannaschii</name>
    <dbReference type="NCBI Taxonomy" id="2190"/>
    <lineage>
        <taxon>Archaea</taxon>
        <taxon>Methanobacteriati</taxon>
        <taxon>Methanobacteriota</taxon>
        <taxon>Methanomada group</taxon>
        <taxon>Methanococci</taxon>
        <taxon>Methanococcales</taxon>
        <taxon>Methanocaldococcaceae</taxon>
        <taxon>Methanocaldococcus</taxon>
    </lineage>
</organism>
<dbReference type="RefSeq" id="WP_064496797.1">
    <property type="nucleotide sequence ID" value="NC_000909.1"/>
</dbReference>
<dbReference type="AlphaFoldDB" id="A0A832WIN4"/>
<sequence>MATTYELRIYGNVECAEFIDKVESLGKLLDVNGVVYVYKDSVRILANFPNEKKRQLFKEIIKDLEDDGGLIKVERIEERDLNTYIEFPNGLNKISTNELKEINKKLDKTISYLENIFNALEKQIKVSEEIRDILKDTFEV</sequence>
<dbReference type="InterPro" id="IPR001792">
    <property type="entry name" value="Acylphosphatase-like_dom"/>
</dbReference>
<proteinExistence type="predicted"/>
<dbReference type="PROSITE" id="PS51160">
    <property type="entry name" value="ACYLPHOSPHATASE_3"/>
    <property type="match status" value="1"/>
</dbReference>
<evidence type="ECO:0000313" key="4">
    <source>
        <dbReference type="Proteomes" id="UP000645676"/>
    </source>
</evidence>
<evidence type="ECO:0000256" key="1">
    <source>
        <dbReference type="PROSITE-ProRule" id="PRU00520"/>
    </source>
</evidence>
<comment type="caution">
    <text evidence="3">The sequence shown here is derived from an EMBL/GenBank/DDBJ whole genome shotgun (WGS) entry which is preliminary data.</text>
</comment>
<dbReference type="Proteomes" id="UP000645676">
    <property type="component" value="Unassembled WGS sequence"/>
</dbReference>
<evidence type="ECO:0000313" key="3">
    <source>
        <dbReference type="EMBL" id="HII59539.1"/>
    </source>
</evidence>
<reference evidence="3" key="1">
    <citation type="journal article" date="2020" name="bioRxiv">
        <title>A rank-normalized archaeal taxonomy based on genome phylogeny resolves widespread incomplete and uneven classifications.</title>
        <authorList>
            <person name="Rinke C."/>
            <person name="Chuvochina M."/>
            <person name="Mussig A.J."/>
            <person name="Chaumeil P.-A."/>
            <person name="Waite D.W."/>
            <person name="Whitman W.B."/>
            <person name="Parks D.H."/>
            <person name="Hugenholtz P."/>
        </authorList>
    </citation>
    <scope>NUCLEOTIDE SEQUENCE</scope>
    <source>
        <strain evidence="3">UBA8849</strain>
    </source>
</reference>
<evidence type="ECO:0000259" key="2">
    <source>
        <dbReference type="PROSITE" id="PS51160"/>
    </source>
</evidence>
<feature type="domain" description="Acylphosphatase-like" evidence="2">
    <location>
        <begin position="4"/>
        <end position="96"/>
    </location>
</feature>
<accession>A0A832WIN4</accession>
<gene>
    <name evidence="3" type="ORF">HA335_03000</name>
</gene>
<dbReference type="EMBL" id="DUJR01000015">
    <property type="protein sequence ID" value="HII59539.1"/>
    <property type="molecule type" value="Genomic_DNA"/>
</dbReference>
<name>A0A832WIN4_9EURY</name>